<accession>A0A069D333</accession>
<dbReference type="STRING" id="1121097.GCA_000428125_02735"/>
<dbReference type="AlphaFoldDB" id="A0A069D333"/>
<dbReference type="RefSeq" id="WP_024997029.1">
    <property type="nucleotide sequence ID" value="NZ_ATZI01000016.1"/>
</dbReference>
<name>A0A069D333_9BACE</name>
<dbReference type="SUPFAM" id="SSF88659">
    <property type="entry name" value="Sigma3 and sigma4 domains of RNA polymerase sigma factors"/>
    <property type="match status" value="1"/>
</dbReference>
<dbReference type="Proteomes" id="UP000027601">
    <property type="component" value="Unassembled WGS sequence"/>
</dbReference>
<evidence type="ECO:0000256" key="2">
    <source>
        <dbReference type="ARBA" id="ARBA00023015"/>
    </source>
</evidence>
<feature type="domain" description="RNA polymerase sigma factor 70 region 4 type 2" evidence="6">
    <location>
        <begin position="128"/>
        <end position="178"/>
    </location>
</feature>
<evidence type="ECO:0000256" key="3">
    <source>
        <dbReference type="ARBA" id="ARBA00023082"/>
    </source>
</evidence>
<dbReference type="SUPFAM" id="SSF88946">
    <property type="entry name" value="Sigma2 domain of RNA polymerase sigma factors"/>
    <property type="match status" value="1"/>
</dbReference>
<dbReference type="Pfam" id="PF04542">
    <property type="entry name" value="Sigma70_r2"/>
    <property type="match status" value="1"/>
</dbReference>
<dbReference type="Pfam" id="PF08281">
    <property type="entry name" value="Sigma70_r4_2"/>
    <property type="match status" value="1"/>
</dbReference>
<dbReference type="GO" id="GO:0016987">
    <property type="term" value="F:sigma factor activity"/>
    <property type="evidence" value="ECO:0007669"/>
    <property type="project" value="UniProtKB-KW"/>
</dbReference>
<dbReference type="InterPro" id="IPR036388">
    <property type="entry name" value="WH-like_DNA-bd_sf"/>
</dbReference>
<dbReference type="PANTHER" id="PTHR43133">
    <property type="entry name" value="RNA POLYMERASE ECF-TYPE SIGMA FACTO"/>
    <property type="match status" value="1"/>
</dbReference>
<dbReference type="InterPro" id="IPR013324">
    <property type="entry name" value="RNA_pol_sigma_r3/r4-like"/>
</dbReference>
<evidence type="ECO:0000313" key="7">
    <source>
        <dbReference type="EMBL" id="GAK37323.1"/>
    </source>
</evidence>
<organism evidence="7 8">
    <name type="scientific">Bacteroides graminisolvens DSM 19988 = JCM 15093</name>
    <dbReference type="NCBI Taxonomy" id="1121097"/>
    <lineage>
        <taxon>Bacteria</taxon>
        <taxon>Pseudomonadati</taxon>
        <taxon>Bacteroidota</taxon>
        <taxon>Bacteroidia</taxon>
        <taxon>Bacteroidales</taxon>
        <taxon>Bacteroidaceae</taxon>
        <taxon>Bacteroides</taxon>
    </lineage>
</organism>
<dbReference type="Gene3D" id="1.10.10.10">
    <property type="entry name" value="Winged helix-like DNA-binding domain superfamily/Winged helix DNA-binding domain"/>
    <property type="match status" value="1"/>
</dbReference>
<reference evidence="7 8" key="1">
    <citation type="journal article" date="2015" name="Microbes Environ.">
        <title>Distribution and evolution of nitrogen fixation genes in the phylum bacteroidetes.</title>
        <authorList>
            <person name="Inoue J."/>
            <person name="Oshima K."/>
            <person name="Suda W."/>
            <person name="Sakamoto M."/>
            <person name="Iino T."/>
            <person name="Noda S."/>
            <person name="Hongoh Y."/>
            <person name="Hattori M."/>
            <person name="Ohkuma M."/>
        </authorList>
    </citation>
    <scope>NUCLEOTIDE SEQUENCE [LARGE SCALE GENOMIC DNA]</scope>
    <source>
        <strain evidence="7 8">JCM 15093</strain>
    </source>
</reference>
<dbReference type="NCBIfam" id="TIGR02937">
    <property type="entry name" value="sigma70-ECF"/>
    <property type="match status" value="1"/>
</dbReference>
<evidence type="ECO:0000259" key="5">
    <source>
        <dbReference type="Pfam" id="PF04542"/>
    </source>
</evidence>
<evidence type="ECO:0000256" key="1">
    <source>
        <dbReference type="ARBA" id="ARBA00010641"/>
    </source>
</evidence>
<comment type="caution">
    <text evidence="7">The sequence shown here is derived from an EMBL/GenBank/DDBJ whole genome shotgun (WGS) entry which is preliminary data.</text>
</comment>
<feature type="domain" description="RNA polymerase sigma-70 region 2" evidence="5">
    <location>
        <begin position="30"/>
        <end position="90"/>
    </location>
</feature>
<dbReference type="InterPro" id="IPR013325">
    <property type="entry name" value="RNA_pol_sigma_r2"/>
</dbReference>
<dbReference type="InterPro" id="IPR013249">
    <property type="entry name" value="RNA_pol_sigma70_r4_t2"/>
</dbReference>
<evidence type="ECO:0000259" key="6">
    <source>
        <dbReference type="Pfam" id="PF08281"/>
    </source>
</evidence>
<dbReference type="GO" id="GO:0006352">
    <property type="term" value="P:DNA-templated transcription initiation"/>
    <property type="evidence" value="ECO:0007669"/>
    <property type="project" value="InterPro"/>
</dbReference>
<keyword evidence="8" id="KW-1185">Reference proteome</keyword>
<sequence>MSEKLNQLPTDDLFLLDRFINGNDDAFTIIYNRYVNQLMAYGMGWGFDKETLKDAIQDVFYKLYFNRKAFQGVSNPKFYLIRALKNRILDIQKSNMDTIDLTGLEFSVRPTVLDELIAEEERNKIEKQIELYLNLLTGRQREAVYLRFIEEMEYEEIAIILEMSAPAVRKLVCRAIARIRTEELSLVMLLCISRMIN</sequence>
<keyword evidence="3" id="KW-0731">Sigma factor</keyword>
<keyword evidence="2" id="KW-0805">Transcription regulation</keyword>
<dbReference type="InterPro" id="IPR014284">
    <property type="entry name" value="RNA_pol_sigma-70_dom"/>
</dbReference>
<dbReference type="CDD" id="cd06171">
    <property type="entry name" value="Sigma70_r4"/>
    <property type="match status" value="1"/>
</dbReference>
<keyword evidence="4" id="KW-0804">Transcription</keyword>
<dbReference type="InterPro" id="IPR007627">
    <property type="entry name" value="RNA_pol_sigma70_r2"/>
</dbReference>
<dbReference type="eggNOG" id="COG1595">
    <property type="taxonomic scope" value="Bacteria"/>
</dbReference>
<evidence type="ECO:0000313" key="8">
    <source>
        <dbReference type="Proteomes" id="UP000027601"/>
    </source>
</evidence>
<gene>
    <name evidence="7" type="ORF">JCM15093_2567</name>
</gene>
<dbReference type="EMBL" id="BAJS01000018">
    <property type="protein sequence ID" value="GAK37323.1"/>
    <property type="molecule type" value="Genomic_DNA"/>
</dbReference>
<comment type="similarity">
    <text evidence="1">Belongs to the sigma-70 factor family. ECF subfamily.</text>
</comment>
<dbReference type="GO" id="GO:0003677">
    <property type="term" value="F:DNA binding"/>
    <property type="evidence" value="ECO:0007669"/>
    <property type="project" value="InterPro"/>
</dbReference>
<dbReference type="OrthoDB" id="1121921at2"/>
<protein>
    <submittedName>
        <fullName evidence="7">RNA polymerase ECF-type sigma factor</fullName>
    </submittedName>
</protein>
<proteinExistence type="inferred from homology"/>
<evidence type="ECO:0000256" key="4">
    <source>
        <dbReference type="ARBA" id="ARBA00023163"/>
    </source>
</evidence>
<dbReference type="Gene3D" id="1.10.1740.10">
    <property type="match status" value="1"/>
</dbReference>
<dbReference type="InterPro" id="IPR039425">
    <property type="entry name" value="RNA_pol_sigma-70-like"/>
</dbReference>
<dbReference type="PANTHER" id="PTHR43133:SF46">
    <property type="entry name" value="RNA POLYMERASE SIGMA-70 FACTOR ECF SUBFAMILY"/>
    <property type="match status" value="1"/>
</dbReference>